<protein>
    <submittedName>
        <fullName evidence="2">Uncharacterized protein</fullName>
    </submittedName>
</protein>
<dbReference type="PROSITE" id="PS51257">
    <property type="entry name" value="PROKAR_LIPOPROTEIN"/>
    <property type="match status" value="1"/>
</dbReference>
<evidence type="ECO:0000313" key="2">
    <source>
        <dbReference type="EMBL" id="QCP49029.1"/>
    </source>
</evidence>
<keyword evidence="1" id="KW-0732">Signal</keyword>
<dbReference type="AlphaFoldDB" id="A0A4P8IT72"/>
<evidence type="ECO:0000313" key="3">
    <source>
        <dbReference type="Proteomes" id="UP000298656"/>
    </source>
</evidence>
<gene>
    <name evidence="2" type="ORF">FAZ95_07420</name>
</gene>
<dbReference type="Proteomes" id="UP000298656">
    <property type="component" value="Chromosome 1"/>
</dbReference>
<dbReference type="OrthoDB" id="5573966at2"/>
<feature type="signal peptide" evidence="1">
    <location>
        <begin position="1"/>
        <end position="19"/>
    </location>
</feature>
<dbReference type="EMBL" id="CP040077">
    <property type="protein sequence ID" value="QCP49029.1"/>
    <property type="molecule type" value="Genomic_DNA"/>
</dbReference>
<proteinExistence type="predicted"/>
<sequence length="176" mass="17480">MKQAKWLALAALAGLSACAVTPDGPSVMALPGTGKSFDQFKADDASCRNYAYQQVGGVTANQAAANAAVGSAVVGTALGAAAGAAFNGGQGAAVGAGVGLLAGSVVGAGNAQASGYGSQRRYDQAYIQCMYASGNKVPMVNRTMSSAPPPGAYYYNYYAPPPPPPGAYYAPPPPGY</sequence>
<feature type="chain" id="PRO_5020245702" evidence="1">
    <location>
        <begin position="20"/>
        <end position="176"/>
    </location>
</feature>
<keyword evidence="3" id="KW-1185">Reference proteome</keyword>
<dbReference type="KEGG" id="tvl:FAZ95_07420"/>
<dbReference type="RefSeq" id="WP_137331860.1">
    <property type="nucleotide sequence ID" value="NZ_CP040077.1"/>
</dbReference>
<name>A0A4P8IT72_9BURK</name>
<evidence type="ECO:0000256" key="1">
    <source>
        <dbReference type="SAM" id="SignalP"/>
    </source>
</evidence>
<organism evidence="2 3">
    <name type="scientific">Trinickia violacea</name>
    <dbReference type="NCBI Taxonomy" id="2571746"/>
    <lineage>
        <taxon>Bacteria</taxon>
        <taxon>Pseudomonadati</taxon>
        <taxon>Pseudomonadota</taxon>
        <taxon>Betaproteobacteria</taxon>
        <taxon>Burkholderiales</taxon>
        <taxon>Burkholderiaceae</taxon>
        <taxon>Trinickia</taxon>
    </lineage>
</organism>
<reference evidence="2 3" key="1">
    <citation type="submission" date="2019-05" db="EMBL/GenBank/DDBJ databases">
        <title>Burkholderia sp. DHOD12, isolated from subtropical forest soil.</title>
        <authorList>
            <person name="Gao Z.-H."/>
            <person name="Qiu L.-H."/>
        </authorList>
    </citation>
    <scope>NUCLEOTIDE SEQUENCE [LARGE SCALE GENOMIC DNA]</scope>
    <source>
        <strain evidence="2 3">DHOD12</strain>
    </source>
</reference>
<accession>A0A4P8IT72</accession>